<feature type="transmembrane region" description="Helical" evidence="1">
    <location>
        <begin position="162"/>
        <end position="179"/>
    </location>
</feature>
<evidence type="ECO:0000313" key="3">
    <source>
        <dbReference type="Proteomes" id="UP000195981"/>
    </source>
</evidence>
<keyword evidence="1" id="KW-0472">Membrane</keyword>
<dbReference type="InterPro" id="IPR038728">
    <property type="entry name" value="YkvI-like"/>
</dbReference>
<dbReference type="RefSeq" id="WP_087104341.1">
    <property type="nucleotide sequence ID" value="NZ_FWFG01000069.1"/>
</dbReference>
<dbReference type="PANTHER" id="PTHR37814:SF1">
    <property type="entry name" value="MEMBRANE PROTEIN"/>
    <property type="match status" value="1"/>
</dbReference>
<dbReference type="OrthoDB" id="4424890at2"/>
<name>A0A1X6X1K9_9MICO</name>
<sequence length="376" mass="39037">MESTATTTADDQGAGALSIRKVAIIAGAIIAFLIGSGFATGQEILQYFASRGYIGVFGTGALVLVLMTFVCIQFITIGRAQRFERPTDIYRFLCGKVVGTFFDWFSMVFVFMSFWVMVAGAGAVFAEHYGLSAWIGGLGLAIVVGITGVLGLNGLVEVIGKIGPIIVAVALTLGIAAILKHPGGIAKGAEAVGSLDVTQASSSWWLAAISYVGFCMLWLAPFLSALGATTHSRREAVAGAGLGAGLFAIACVVVGLGLLANIDRVVGTQIPMLVLAKDFHPILAAGVSVIILAGIFTTAVPLLWTVSSRLFDDGSVRFRIATLVLAAVGTLCGLAVPFEKMVNVVYVINGYVGGILLAVMIVRAIWGLATKRGATA</sequence>
<dbReference type="AlphaFoldDB" id="A0A1X6X1K9"/>
<organism evidence="2 3">
    <name type="scientific">Brachybacterium nesterenkovii</name>
    <dbReference type="NCBI Taxonomy" id="47847"/>
    <lineage>
        <taxon>Bacteria</taxon>
        <taxon>Bacillati</taxon>
        <taxon>Actinomycetota</taxon>
        <taxon>Actinomycetes</taxon>
        <taxon>Micrococcales</taxon>
        <taxon>Dermabacteraceae</taxon>
        <taxon>Brachybacterium</taxon>
    </lineage>
</organism>
<dbReference type="PANTHER" id="PTHR37814">
    <property type="entry name" value="CONSERVED MEMBRANE PROTEIN"/>
    <property type="match status" value="1"/>
</dbReference>
<dbReference type="Proteomes" id="UP000195981">
    <property type="component" value="Unassembled WGS sequence"/>
</dbReference>
<protein>
    <submittedName>
        <fullName evidence="2">Membrane protein, putative</fullName>
    </submittedName>
</protein>
<evidence type="ECO:0000313" key="2">
    <source>
        <dbReference type="EMBL" id="SLM92544.1"/>
    </source>
</evidence>
<feature type="transmembrane region" description="Helical" evidence="1">
    <location>
        <begin position="282"/>
        <end position="306"/>
    </location>
</feature>
<feature type="transmembrane region" description="Helical" evidence="1">
    <location>
        <begin position="22"/>
        <end position="41"/>
    </location>
</feature>
<dbReference type="EMBL" id="FWFG01000069">
    <property type="protein sequence ID" value="SLM92544.1"/>
    <property type="molecule type" value="Genomic_DNA"/>
</dbReference>
<feature type="transmembrane region" description="Helical" evidence="1">
    <location>
        <begin position="318"/>
        <end position="338"/>
    </location>
</feature>
<proteinExistence type="predicted"/>
<keyword evidence="3" id="KW-1185">Reference proteome</keyword>
<accession>A0A1X6X1K9</accession>
<feature type="transmembrane region" description="Helical" evidence="1">
    <location>
        <begin position="53"/>
        <end position="80"/>
    </location>
</feature>
<feature type="transmembrane region" description="Helical" evidence="1">
    <location>
        <begin position="204"/>
        <end position="224"/>
    </location>
</feature>
<feature type="transmembrane region" description="Helical" evidence="1">
    <location>
        <begin position="131"/>
        <end position="155"/>
    </location>
</feature>
<reference evidence="2 3" key="1">
    <citation type="submission" date="2017-02" db="EMBL/GenBank/DDBJ databases">
        <authorList>
            <person name="Peterson S.W."/>
        </authorList>
    </citation>
    <scope>NUCLEOTIDE SEQUENCE [LARGE SCALE GENOMIC DNA]</scope>
    <source>
        <strain evidence="2 3">CIP104813</strain>
    </source>
</reference>
<feature type="transmembrane region" description="Helical" evidence="1">
    <location>
        <begin position="344"/>
        <end position="366"/>
    </location>
</feature>
<keyword evidence="1" id="KW-0812">Transmembrane</keyword>
<feature type="transmembrane region" description="Helical" evidence="1">
    <location>
        <begin position="236"/>
        <end position="262"/>
    </location>
</feature>
<keyword evidence="1" id="KW-1133">Transmembrane helix</keyword>
<feature type="transmembrane region" description="Helical" evidence="1">
    <location>
        <begin position="101"/>
        <end position="125"/>
    </location>
</feature>
<evidence type="ECO:0000256" key="1">
    <source>
        <dbReference type="SAM" id="Phobius"/>
    </source>
</evidence>
<gene>
    <name evidence="2" type="ORF">FM110_08460</name>
</gene>